<dbReference type="InterPro" id="IPR027032">
    <property type="entry name" value="Twinkle-like"/>
</dbReference>
<sequence length="700" mass="80996">MKMNEITIRQWYDTFKSGEELVEVRIVDNAYKRTYSGYFTDVDTLLNEIRKYDNCNIYFTLNAINPACYDREQHDRIVTKPKSTTSDNDIVGRDWILIDIDTKKPSDTNSTDEEKEMAKEVVNNVFKFLRDEGFEKPVVCDSGNGFHLLYKIAMKNSNENTTICKEFLQVLDMLFSNPNVEIDCTTHNASRVCKLYGTFSRKGSNTKKRPQRESKILRIPDEIKITPNEYFAKVAAMLPKPEQPSKSNYYSNEKFDLEAFLNKHHIAVRNIVRTSSFTKYILDECPFNSSHRAPDSAIFEMSNGGLGFKCLHSSCSQYTWKDFRLKFEPDAYDHKEYQRHEHKMQYYSQQKKEPFVPKKEDSTKGKKWLAMTDVQYVDMSKLVAIPTGYKELDKKIIGLLMGDVTVLSGLSGSGKTSWIDCVVLNAVQRGYKVGIWSGELQDFRFQSWIDQISAGKNYVCKKEGYENYYYAPKNIANQINKWLEGKLFLYNNNYGSKWQQLFADIKTLVENEGTQLIVLDNLMALQIDSYDGDKYTQQTRFINDLKEYAKAKNIHVILVCHPRKEGGFLRKESISGTADLTNLADSVIIIHRIGKDFEQRAGEFFGKDKVLPYLKYNSVIEVCKNRSMGVIDLLVGMYYEVESRRLKNEISENIVYGWQEQPAQLTFEPTPESDVSDLQDIYDNMSNQLPFGSELQELPF</sequence>
<dbReference type="PANTHER" id="PTHR12873">
    <property type="entry name" value="T7-LIKE MITOCHONDRIAL DNA HELICASE"/>
    <property type="match status" value="1"/>
</dbReference>
<evidence type="ECO:0000259" key="1">
    <source>
        <dbReference type="PROSITE" id="PS51199"/>
    </source>
</evidence>
<dbReference type="GO" id="GO:0043139">
    <property type="term" value="F:5'-3' DNA helicase activity"/>
    <property type="evidence" value="ECO:0007669"/>
    <property type="project" value="InterPro"/>
</dbReference>
<dbReference type="EMBL" id="BK032629">
    <property type="protein sequence ID" value="DAF52040.1"/>
    <property type="molecule type" value="Genomic_DNA"/>
</dbReference>
<protein>
    <submittedName>
        <fullName evidence="2">DNA directed DNA polymerase</fullName>
    </submittedName>
</protein>
<dbReference type="GO" id="GO:0003697">
    <property type="term" value="F:single-stranded DNA binding"/>
    <property type="evidence" value="ECO:0007669"/>
    <property type="project" value="InterPro"/>
</dbReference>
<evidence type="ECO:0000313" key="2">
    <source>
        <dbReference type="EMBL" id="DAF52040.1"/>
    </source>
</evidence>
<reference evidence="2" key="1">
    <citation type="journal article" date="2021" name="Proc. Natl. Acad. Sci. U.S.A.">
        <title>A Catalog of Tens of Thousands of Viruses from Human Metagenomes Reveals Hidden Associations with Chronic Diseases.</title>
        <authorList>
            <person name="Tisza M.J."/>
            <person name="Buck C.B."/>
        </authorList>
    </citation>
    <scope>NUCLEOTIDE SEQUENCE</scope>
    <source>
        <strain evidence="2">CtPoO4</strain>
    </source>
</reference>
<accession>A0A8S5SMA0</accession>
<dbReference type="InterPro" id="IPR007694">
    <property type="entry name" value="DNA_helicase_DnaB-like_C"/>
</dbReference>
<dbReference type="PROSITE" id="PS51199">
    <property type="entry name" value="SF4_HELICASE"/>
    <property type="match status" value="1"/>
</dbReference>
<dbReference type="GO" id="GO:0005524">
    <property type="term" value="F:ATP binding"/>
    <property type="evidence" value="ECO:0007669"/>
    <property type="project" value="InterPro"/>
</dbReference>
<proteinExistence type="predicted"/>
<organism evidence="2">
    <name type="scientific">Myoviridae sp. ctPoO4</name>
    <dbReference type="NCBI Taxonomy" id="2827685"/>
    <lineage>
        <taxon>Viruses</taxon>
        <taxon>Duplodnaviria</taxon>
        <taxon>Heunggongvirae</taxon>
        <taxon>Uroviricota</taxon>
        <taxon>Caudoviricetes</taxon>
    </lineage>
</organism>
<name>A0A8S5SMA0_9CAUD</name>
<dbReference type="GO" id="GO:0006260">
    <property type="term" value="P:DNA replication"/>
    <property type="evidence" value="ECO:0007669"/>
    <property type="project" value="InterPro"/>
</dbReference>
<dbReference type="InterPro" id="IPR027417">
    <property type="entry name" value="P-loop_NTPase"/>
</dbReference>
<dbReference type="Pfam" id="PF03796">
    <property type="entry name" value="DnaB_C"/>
    <property type="match status" value="1"/>
</dbReference>
<dbReference type="Gene3D" id="3.40.50.300">
    <property type="entry name" value="P-loop containing nucleotide triphosphate hydrolases"/>
    <property type="match status" value="1"/>
</dbReference>
<feature type="domain" description="SF4 helicase" evidence="1">
    <location>
        <begin position="378"/>
        <end position="653"/>
    </location>
</feature>
<dbReference type="PANTHER" id="PTHR12873:SF6">
    <property type="entry name" value="TOPRIM DOMAIN-CONTAINING PROTEIN"/>
    <property type="match status" value="1"/>
</dbReference>
<dbReference type="SUPFAM" id="SSF52540">
    <property type="entry name" value="P-loop containing nucleoside triphosphate hydrolases"/>
    <property type="match status" value="1"/>
</dbReference>